<dbReference type="Pfam" id="PF14062">
    <property type="entry name" value="DUF4253"/>
    <property type="match status" value="1"/>
</dbReference>
<gene>
    <name evidence="2" type="ORF">H8K33_19580</name>
</gene>
<evidence type="ECO:0000259" key="1">
    <source>
        <dbReference type="Pfam" id="PF14062"/>
    </source>
</evidence>
<dbReference type="EMBL" id="JACOFU010000014">
    <property type="protein sequence ID" value="MBC3833711.1"/>
    <property type="molecule type" value="Genomic_DNA"/>
</dbReference>
<dbReference type="RefSeq" id="WP_186892757.1">
    <property type="nucleotide sequence ID" value="NZ_JACOFU010000014.1"/>
</dbReference>
<protein>
    <submittedName>
        <fullName evidence="2">DUF4253 domain-containing protein</fullName>
    </submittedName>
</protein>
<organism evidence="2 3">
    <name type="scientific">Undibacterium amnicola</name>
    <dbReference type="NCBI Taxonomy" id="1834038"/>
    <lineage>
        <taxon>Bacteria</taxon>
        <taxon>Pseudomonadati</taxon>
        <taxon>Pseudomonadota</taxon>
        <taxon>Betaproteobacteria</taxon>
        <taxon>Burkholderiales</taxon>
        <taxon>Oxalobacteraceae</taxon>
        <taxon>Undibacterium</taxon>
    </lineage>
</organism>
<evidence type="ECO:0000313" key="3">
    <source>
        <dbReference type="Proteomes" id="UP000643610"/>
    </source>
</evidence>
<keyword evidence="3" id="KW-1185">Reference proteome</keyword>
<name>A0ABR6XW43_9BURK</name>
<reference evidence="2 3" key="1">
    <citation type="submission" date="2020-08" db="EMBL/GenBank/DDBJ databases">
        <title>Novel species isolated from subtropical streams in China.</title>
        <authorList>
            <person name="Lu H."/>
        </authorList>
    </citation>
    <scope>NUCLEOTIDE SEQUENCE [LARGE SCALE GENOMIC DNA]</scope>
    <source>
        <strain evidence="2 3">KCTC 52442</strain>
    </source>
</reference>
<evidence type="ECO:0000313" key="2">
    <source>
        <dbReference type="EMBL" id="MBC3833711.1"/>
    </source>
</evidence>
<dbReference type="InterPro" id="IPR025349">
    <property type="entry name" value="DUF4253"/>
</dbReference>
<feature type="domain" description="DUF4253" evidence="1">
    <location>
        <begin position="10"/>
        <end position="83"/>
    </location>
</feature>
<dbReference type="Proteomes" id="UP000643610">
    <property type="component" value="Unassembled WGS sequence"/>
</dbReference>
<comment type="caution">
    <text evidence="2">The sequence shown here is derived from an EMBL/GenBank/DDBJ whole genome shotgun (WGS) entry which is preliminary data.</text>
</comment>
<sequence length="114" mass="12967">MIALIRDFYSVVHCAAHHYWQKEFGAEIVGVSGDTIECIVKNPPRSQEVAIKRAWQQYWVVDQGCETIANLAAALLNAEVWYFGGIAGLTVKDCRYLNLFRHRTGDYRHSIHSA</sequence>
<accession>A0ABR6XW43</accession>
<proteinExistence type="predicted"/>